<comment type="subcellular location">
    <subcellularLocation>
        <location evidence="1 7">Cell outer membrane</location>
        <topology evidence="1 7">Multi-pass membrane protein</topology>
    </subcellularLocation>
</comment>
<sequence>MEINLRESLYPKIDGLLKCIMRTLILLFCVATFGLTPKEGISQRITIDTDRTVSVDEVFRIIKSQTTDYLFIYKADLFKDLPKVELKKGTIRMDKLINQTLSGAQLNVVVTGNNTIVIKERKRSEQQQVTGKVSDENGQPIPGVTVLIKGTTNGTATDFDGSYSITVPNPENVLVFSALGFATQEITVGNQSVINVTIKEEVSELGEVVLNAGYYKTSKRTSTGNISKITTREIEKQPVSNPMQTLQGRVSGLYIQQENGLPGGNFDVVIRGKNSILNGNNPLYVIDGVPFNSSSLSSDTTSGGTYPGGSGVNPLNIINTNDIESIEVLKDADATAIYGSRGANGVILITTKKGKVGKTKIDLNIYSGISKVGHKVKLLNTQEYIEMRNEALINDSRTNWESWEYDMNGAWDQNQYTDWQKELIGGTANVTNTQISFSGGNSNTQFLLSGGQYEETTVFQGDYKYNKKSAHMSFNHLSLDQKFNVTASANYLVDKNNLLATDLTRTALTLSPNAPNLYNDDGELNWENGTWNNPLARNEYRYKAKNNNLIANAQIGYKIFSGFEIKMNLGFNDSRFGDRNVFPATLVSDPSRNVTSERSRVQINTHRLQSWIFEPQISYSSKLGDGQLNFLIGTSFQAQESEKIVQIGRGFSSDALVENIAAATNEAIDSYDFRKYKYDAIYGRINYLWKEKYILNLTGRRDGSSRFGPGKKFANFGAIGAAWIFSEENSIKKNLPFLSYGKLRISYGTSGNDQIDDYAYLDNYNSVGVYQDINGLSPTSLYNPNYAWEVNKKLEVGLEQAYINNRIVFSASYFRNRSSNQLLDYTLAMTTGFTGIRRNLPATVQNTGLELEFQTLNIKKNGFTWVTSANLTIPRNKLVDFPDIENSTYRNQYVVGEPLSILKRYKLLGVNSETGIYEFEDMDGDGIITANDRLLVKNVGQKMFGGINNSISINRFQIDFLFQFVKQTGLSYFNNLGLFPGIQGNLPRYLLDRWQNPGDNSSIQQFTTGYNSDSSLSNLRYPSSDAAIVDASFIRLKNVELSYQIPEKPLKGIKSRIYLQGQNLLTFTNYIGLDPENFGSAVLPPLTTLVLGVQITF</sequence>
<keyword evidence="2 7" id="KW-0813">Transport</keyword>
<dbReference type="Proteomes" id="UP000310406">
    <property type="component" value="Unassembled WGS sequence"/>
</dbReference>
<protein>
    <submittedName>
        <fullName evidence="9">SusC/RagA family TonB-linked outer membrane protein</fullName>
    </submittedName>
</protein>
<dbReference type="InterPro" id="IPR037066">
    <property type="entry name" value="Plug_dom_sf"/>
</dbReference>
<dbReference type="NCBIfam" id="TIGR04056">
    <property type="entry name" value="OMP_RagA_SusC"/>
    <property type="match status" value="1"/>
</dbReference>
<dbReference type="Gene3D" id="2.170.130.10">
    <property type="entry name" value="TonB-dependent receptor, plug domain"/>
    <property type="match status" value="1"/>
</dbReference>
<dbReference type="InterPro" id="IPR036942">
    <property type="entry name" value="Beta-barrel_TonB_sf"/>
</dbReference>
<proteinExistence type="inferred from homology"/>
<keyword evidence="3 7" id="KW-1134">Transmembrane beta strand</keyword>
<dbReference type="Pfam" id="PF13715">
    <property type="entry name" value="CarbopepD_reg_2"/>
    <property type="match status" value="1"/>
</dbReference>
<evidence type="ECO:0000256" key="2">
    <source>
        <dbReference type="ARBA" id="ARBA00022448"/>
    </source>
</evidence>
<gene>
    <name evidence="9" type="ORF">EZV76_12820</name>
</gene>
<dbReference type="AlphaFoldDB" id="A0A4V4HWR2"/>
<accession>A0A4V4HWR2</accession>
<evidence type="ECO:0000256" key="4">
    <source>
        <dbReference type="ARBA" id="ARBA00022692"/>
    </source>
</evidence>
<comment type="similarity">
    <text evidence="7">Belongs to the TonB-dependent receptor family.</text>
</comment>
<dbReference type="InterPro" id="IPR012910">
    <property type="entry name" value="Plug_dom"/>
</dbReference>
<evidence type="ECO:0000259" key="8">
    <source>
        <dbReference type="Pfam" id="PF07715"/>
    </source>
</evidence>
<dbReference type="Gene3D" id="2.40.170.20">
    <property type="entry name" value="TonB-dependent receptor, beta-barrel domain"/>
    <property type="match status" value="1"/>
</dbReference>
<dbReference type="FunFam" id="2.60.40.1120:FF:000003">
    <property type="entry name" value="Outer membrane protein Omp121"/>
    <property type="match status" value="1"/>
</dbReference>
<dbReference type="Gene3D" id="2.60.40.1120">
    <property type="entry name" value="Carboxypeptidase-like, regulatory domain"/>
    <property type="match status" value="1"/>
</dbReference>
<dbReference type="GO" id="GO:0009279">
    <property type="term" value="C:cell outer membrane"/>
    <property type="evidence" value="ECO:0007669"/>
    <property type="project" value="UniProtKB-SubCell"/>
</dbReference>
<dbReference type="InterPro" id="IPR023996">
    <property type="entry name" value="TonB-dep_OMP_SusC/RagA"/>
</dbReference>
<dbReference type="NCBIfam" id="TIGR04057">
    <property type="entry name" value="SusC_RagA_signa"/>
    <property type="match status" value="1"/>
</dbReference>
<keyword evidence="10" id="KW-1185">Reference proteome</keyword>
<comment type="caution">
    <text evidence="9">The sequence shown here is derived from an EMBL/GenBank/DDBJ whole genome shotgun (WGS) entry which is preliminary data.</text>
</comment>
<dbReference type="SUPFAM" id="SSF49464">
    <property type="entry name" value="Carboxypeptidase regulatory domain-like"/>
    <property type="match status" value="1"/>
</dbReference>
<evidence type="ECO:0000313" key="9">
    <source>
        <dbReference type="EMBL" id="THV58156.1"/>
    </source>
</evidence>
<dbReference type="PROSITE" id="PS52016">
    <property type="entry name" value="TONB_DEPENDENT_REC_3"/>
    <property type="match status" value="1"/>
</dbReference>
<dbReference type="InterPro" id="IPR023997">
    <property type="entry name" value="TonB-dep_OMP_SusC/RagA_CS"/>
</dbReference>
<feature type="domain" description="TonB-dependent receptor plug" evidence="8">
    <location>
        <begin position="219"/>
        <end position="346"/>
    </location>
</feature>
<keyword evidence="6 7" id="KW-0998">Cell outer membrane</keyword>
<evidence type="ECO:0000256" key="1">
    <source>
        <dbReference type="ARBA" id="ARBA00004571"/>
    </source>
</evidence>
<evidence type="ECO:0000256" key="5">
    <source>
        <dbReference type="ARBA" id="ARBA00023136"/>
    </source>
</evidence>
<keyword evidence="4 7" id="KW-0812">Transmembrane</keyword>
<evidence type="ECO:0000256" key="3">
    <source>
        <dbReference type="ARBA" id="ARBA00022452"/>
    </source>
</evidence>
<dbReference type="Pfam" id="PF07715">
    <property type="entry name" value="Plug"/>
    <property type="match status" value="1"/>
</dbReference>
<evidence type="ECO:0000313" key="10">
    <source>
        <dbReference type="Proteomes" id="UP000310406"/>
    </source>
</evidence>
<dbReference type="SUPFAM" id="SSF56935">
    <property type="entry name" value="Porins"/>
    <property type="match status" value="1"/>
</dbReference>
<name>A0A4V4HWR2_9FLAO</name>
<evidence type="ECO:0000256" key="6">
    <source>
        <dbReference type="ARBA" id="ARBA00023237"/>
    </source>
</evidence>
<reference evidence="9 10" key="1">
    <citation type="submission" date="2019-03" db="EMBL/GenBank/DDBJ databases">
        <title>Muricauda SCR12 sp.nov, a marine bacterium isolated from Pacific Ocean:the Okinawa trough.</title>
        <authorList>
            <person name="Liu L."/>
        </authorList>
    </citation>
    <scope>NUCLEOTIDE SEQUENCE [LARGE SCALE GENOMIC DNA]</scope>
    <source>
        <strain evidence="9 10">SCR12</strain>
    </source>
</reference>
<keyword evidence="5 7" id="KW-0472">Membrane</keyword>
<dbReference type="EMBL" id="SNTZ01000008">
    <property type="protein sequence ID" value="THV58156.1"/>
    <property type="molecule type" value="Genomic_DNA"/>
</dbReference>
<dbReference type="InterPro" id="IPR008969">
    <property type="entry name" value="CarboxyPept-like_regulatory"/>
</dbReference>
<evidence type="ECO:0000256" key="7">
    <source>
        <dbReference type="PROSITE-ProRule" id="PRU01360"/>
    </source>
</evidence>
<organism evidence="9 10">
    <name type="scientific">Flagellimonas alvinocaridis</name>
    <dbReference type="NCBI Taxonomy" id="2530200"/>
    <lineage>
        <taxon>Bacteria</taxon>
        <taxon>Pseudomonadati</taxon>
        <taxon>Bacteroidota</taxon>
        <taxon>Flavobacteriia</taxon>
        <taxon>Flavobacteriales</taxon>
        <taxon>Flavobacteriaceae</taxon>
        <taxon>Flagellimonas</taxon>
    </lineage>
</organism>
<dbReference type="InterPro" id="IPR039426">
    <property type="entry name" value="TonB-dep_rcpt-like"/>
</dbReference>